<feature type="compositionally biased region" description="Basic and acidic residues" evidence="1">
    <location>
        <begin position="36"/>
        <end position="50"/>
    </location>
</feature>
<sequence length="50" mass="5535">MRGERKRSRLRSLSSRAPVVSLTHPSALAPSPTPLCEREESVDDKGLMMV</sequence>
<reference evidence="3" key="1">
    <citation type="submission" date="2014-09" db="EMBL/GenBank/DDBJ databases">
        <authorList>
            <person name="Mudge J."/>
            <person name="Ramaraj T."/>
            <person name="Lindquist I.E."/>
            <person name="Bharti A.K."/>
            <person name="Sundararajan A."/>
            <person name="Cameron C.T."/>
            <person name="Woodward J.E."/>
            <person name="May G.D."/>
            <person name="Brubaker C."/>
            <person name="Broadhvest J."/>
            <person name="Wilkins T.A."/>
        </authorList>
    </citation>
    <scope>NUCLEOTIDE SEQUENCE</scope>
    <source>
        <strain evidence="3">cv. AKA8401</strain>
    </source>
</reference>
<keyword evidence="3" id="KW-1185">Reference proteome</keyword>
<dbReference type="AlphaFoldDB" id="A0A0B0PFN4"/>
<accession>A0A0B0PFN4</accession>
<protein>
    <submittedName>
        <fullName evidence="2">Leucine--tRNA ligase</fullName>
    </submittedName>
</protein>
<proteinExistence type="predicted"/>
<dbReference type="EMBL" id="KN426157">
    <property type="protein sequence ID" value="KHG23742.1"/>
    <property type="molecule type" value="Genomic_DNA"/>
</dbReference>
<feature type="region of interest" description="Disordered" evidence="1">
    <location>
        <begin position="1"/>
        <end position="50"/>
    </location>
</feature>
<dbReference type="GO" id="GO:0016874">
    <property type="term" value="F:ligase activity"/>
    <property type="evidence" value="ECO:0007669"/>
    <property type="project" value="UniProtKB-KW"/>
</dbReference>
<keyword evidence="2" id="KW-0436">Ligase</keyword>
<feature type="compositionally biased region" description="Basic residues" evidence="1">
    <location>
        <begin position="1"/>
        <end position="10"/>
    </location>
</feature>
<evidence type="ECO:0000313" key="3">
    <source>
        <dbReference type="Proteomes" id="UP000032142"/>
    </source>
</evidence>
<gene>
    <name evidence="2" type="ORF">F383_06330</name>
</gene>
<name>A0A0B0PFN4_GOSAR</name>
<dbReference type="Proteomes" id="UP000032142">
    <property type="component" value="Unassembled WGS sequence"/>
</dbReference>
<organism evidence="2 3">
    <name type="scientific">Gossypium arboreum</name>
    <name type="common">Tree cotton</name>
    <name type="synonym">Gossypium nanking</name>
    <dbReference type="NCBI Taxonomy" id="29729"/>
    <lineage>
        <taxon>Eukaryota</taxon>
        <taxon>Viridiplantae</taxon>
        <taxon>Streptophyta</taxon>
        <taxon>Embryophyta</taxon>
        <taxon>Tracheophyta</taxon>
        <taxon>Spermatophyta</taxon>
        <taxon>Magnoliopsida</taxon>
        <taxon>eudicotyledons</taxon>
        <taxon>Gunneridae</taxon>
        <taxon>Pentapetalae</taxon>
        <taxon>rosids</taxon>
        <taxon>malvids</taxon>
        <taxon>Malvales</taxon>
        <taxon>Malvaceae</taxon>
        <taxon>Malvoideae</taxon>
        <taxon>Gossypium</taxon>
    </lineage>
</organism>
<evidence type="ECO:0000256" key="1">
    <source>
        <dbReference type="SAM" id="MobiDB-lite"/>
    </source>
</evidence>
<evidence type="ECO:0000313" key="2">
    <source>
        <dbReference type="EMBL" id="KHG23742.1"/>
    </source>
</evidence>